<keyword evidence="1 3" id="KW-0732">Signal</keyword>
<dbReference type="SMART" id="SM00409">
    <property type="entry name" value="IG"/>
    <property type="match status" value="7"/>
</dbReference>
<dbReference type="PROSITE" id="PS00018">
    <property type="entry name" value="EF_HAND_1"/>
    <property type="match status" value="1"/>
</dbReference>
<dbReference type="InterPro" id="IPR003598">
    <property type="entry name" value="Ig_sub2"/>
</dbReference>
<proteinExistence type="predicted"/>
<dbReference type="PANTHER" id="PTHR45080:SF8">
    <property type="entry name" value="IG-LIKE DOMAIN-CONTAINING PROTEIN"/>
    <property type="match status" value="1"/>
</dbReference>
<name>A0ABZ1C3L9_9BACT</name>
<accession>A0ABZ1C3L9</accession>
<dbReference type="EMBL" id="CP139781">
    <property type="protein sequence ID" value="WRQ86200.1"/>
    <property type="molecule type" value="Genomic_DNA"/>
</dbReference>
<dbReference type="Pfam" id="PF07679">
    <property type="entry name" value="I-set"/>
    <property type="match status" value="2"/>
</dbReference>
<evidence type="ECO:0000313" key="5">
    <source>
        <dbReference type="EMBL" id="WRQ86200.1"/>
    </source>
</evidence>
<dbReference type="InterPro" id="IPR010916">
    <property type="entry name" value="TonB_box_CS"/>
</dbReference>
<dbReference type="Proteomes" id="UP000738431">
    <property type="component" value="Chromosome"/>
</dbReference>
<dbReference type="PROSITE" id="PS00430">
    <property type="entry name" value="TONB_DEPENDENT_REC_1"/>
    <property type="match status" value="1"/>
</dbReference>
<feature type="domain" description="Ig-like" evidence="4">
    <location>
        <begin position="1018"/>
        <end position="1098"/>
    </location>
</feature>
<dbReference type="InterPro" id="IPR013783">
    <property type="entry name" value="Ig-like_fold"/>
</dbReference>
<dbReference type="RefSeq" id="WP_221031128.1">
    <property type="nucleotide sequence ID" value="NZ_CP139781.1"/>
</dbReference>
<evidence type="ECO:0000313" key="6">
    <source>
        <dbReference type="Proteomes" id="UP000738431"/>
    </source>
</evidence>
<dbReference type="InterPro" id="IPR003599">
    <property type="entry name" value="Ig_sub"/>
</dbReference>
<dbReference type="PROSITE" id="PS50835">
    <property type="entry name" value="IG_LIKE"/>
    <property type="match status" value="4"/>
</dbReference>
<dbReference type="InterPro" id="IPR036179">
    <property type="entry name" value="Ig-like_dom_sf"/>
</dbReference>
<feature type="signal peptide" evidence="3">
    <location>
        <begin position="1"/>
        <end position="35"/>
    </location>
</feature>
<evidence type="ECO:0000256" key="2">
    <source>
        <dbReference type="ARBA" id="ARBA00023157"/>
    </source>
</evidence>
<evidence type="ECO:0000256" key="3">
    <source>
        <dbReference type="SAM" id="SignalP"/>
    </source>
</evidence>
<keyword evidence="2" id="KW-1015">Disulfide bond</keyword>
<sequence>MKKPSPHRMRVVTPLWRQLTVGLGLSLALSLAAQAAIDTVVVTPNQIVNAGEPADMEAITTPETGAFRFQWYHDGEALPGATERRFRIDSTTTADAGLYHVTASEDEVSLASAPVALEVLTPAPPAVFLSGDPDLELNYGSALSIYPVVQSALPVTYAWTKNGEPYSSDLFLRIGLPSYPTDAGEYVFTATNAAGSSSLPPFHVTAPANTAPRITLLSAPASLSPGDDFGVFLYHTGTPPMTVELLHNDDVIATQETWVQASFDIPNITAANLGTYRVRLTNVAGEITSDPWELAFREPDPLYLRIADGERTLFPGKSLTLLATSNITDSTQIQWFRNGLPIPDETHWSLRVDTPGNYRVEDYSTGKTLRSDPVIVVQTLDTPRPIFVRQPSDQVLIPGSSNHYIRVAAQCSLPYSLQWYHNGMALPDATSSTLQLSPNLAGTVHVVATTSEGTSTRSLDANISIMPDRAPTILAHPSSRIVDEGQRSFEGVGLTFDFVPFGENFYVTGSPQPTLQWYKDGQLLAEATGSSLRFSEVTLDHAGTYHVVATNSVGSVQSEPATLTVQPYDGPKIYQQPNSLELIAGSSGRLQIVADSTYTLTYQWFKDDVALADGQSAQLDLTGAGPADAGTYHVLVSNKYGSTRSADTTVHFHRLADHPVLRSVSGDVVAAYGYETELEAAPYAPSLDVQWTLNGAPITQPLLRTSPTSLPLTVSEDTVGTYTATVTTPDGTVTTREIEVSRLTSRPHPRILRQSGSMPRSIDQPVRLYVHVSGEEPFAYQWYHKGEPLTDETGPELEFPHFTAAAAGDYHVEITNAWGSITSQTMRLTLQEDTAPVIISHPASQTITDPTALPQLSVTARSLYGANFFYQWHRSPEPFDASTDTTGATLRLPPDEPFSGTYYVTVTNRAVSRDSRPAVITTLFPTDPPVIVEHPAAQTVYAGTTATFSVTATSDAELNLSYQWLLNGTPVANATSATLELAAVLLSDDGYVTAQVHDGTTLVSSNAARLEVLPPSAPAFILQPEGRSIPAGETATLSVAASGDPTPTYQWRRDGRLIAGATGPTLTLPDFNASLSGNYTVIASNPFGHASSQTARLDLAIAPGTLVARHEAYRARHDGRPRVWIRNTVDYEGSPDQLTLQALLPAGWTFISIESSTTATSSTEPGDTDLAEWTWTGGPISVLHFTYLLENTSGAADAELVTRIEASFDGSLTASLANPDPLILPAPPTRHDSDLNDDGQIELSELLRAIELYNTRSGTTRTGRYRLNAETPDGVEADPTALTPPTGERPILARFHSADTNRDAELSLSELLRIIEFYNHRSGTTRTGAYHLDSTTLDGFAPGPN</sequence>
<dbReference type="SMART" id="SM00408">
    <property type="entry name" value="IGc2"/>
    <property type="match status" value="4"/>
</dbReference>
<reference evidence="5 6" key="1">
    <citation type="submission" date="2023-12" db="EMBL/GenBank/DDBJ databases">
        <title>Description of an unclassified Opitutus bacterium of Verrucomicrobiota.</title>
        <authorList>
            <person name="Zhang D.-F."/>
        </authorList>
    </citation>
    <scope>NUCLEOTIDE SEQUENCE [LARGE SCALE GENOMIC DNA]</scope>
    <source>
        <strain evidence="5 6">WL0086</strain>
    </source>
</reference>
<gene>
    <name evidence="5" type="ORF">K1X11_015400</name>
</gene>
<dbReference type="InterPro" id="IPR007110">
    <property type="entry name" value="Ig-like_dom"/>
</dbReference>
<dbReference type="InterPro" id="IPR050958">
    <property type="entry name" value="Cell_Adh-Cytoskel_Orgn"/>
</dbReference>
<evidence type="ECO:0000259" key="4">
    <source>
        <dbReference type="PROSITE" id="PS50835"/>
    </source>
</evidence>
<dbReference type="Pfam" id="PF13927">
    <property type="entry name" value="Ig_3"/>
    <property type="match status" value="1"/>
</dbReference>
<feature type="domain" description="Ig-like" evidence="4">
    <location>
        <begin position="571"/>
        <end position="651"/>
    </location>
</feature>
<feature type="chain" id="PRO_5045663293" evidence="3">
    <location>
        <begin position="36"/>
        <end position="1345"/>
    </location>
</feature>
<feature type="domain" description="Ig-like" evidence="4">
    <location>
        <begin position="929"/>
        <end position="1011"/>
    </location>
</feature>
<feature type="domain" description="Ig-like" evidence="4">
    <location>
        <begin position="471"/>
        <end position="564"/>
    </location>
</feature>
<keyword evidence="6" id="KW-1185">Reference proteome</keyword>
<organism evidence="5 6">
    <name type="scientific">Actomonas aquatica</name>
    <dbReference type="NCBI Taxonomy" id="2866162"/>
    <lineage>
        <taxon>Bacteria</taxon>
        <taxon>Pseudomonadati</taxon>
        <taxon>Verrucomicrobiota</taxon>
        <taxon>Opitutia</taxon>
        <taxon>Opitutales</taxon>
        <taxon>Opitutaceae</taxon>
        <taxon>Actomonas</taxon>
    </lineage>
</organism>
<dbReference type="PANTHER" id="PTHR45080">
    <property type="entry name" value="CONTACTIN 5"/>
    <property type="match status" value="1"/>
</dbReference>
<dbReference type="SUPFAM" id="SSF48726">
    <property type="entry name" value="Immunoglobulin"/>
    <property type="match status" value="7"/>
</dbReference>
<protein>
    <submittedName>
        <fullName evidence="5">Immunoglobulin domain-containing protein</fullName>
    </submittedName>
</protein>
<dbReference type="Gene3D" id="2.60.40.10">
    <property type="entry name" value="Immunoglobulins"/>
    <property type="match status" value="6"/>
</dbReference>
<evidence type="ECO:0000256" key="1">
    <source>
        <dbReference type="ARBA" id="ARBA00022729"/>
    </source>
</evidence>
<dbReference type="InterPro" id="IPR013098">
    <property type="entry name" value="Ig_I-set"/>
</dbReference>
<dbReference type="InterPro" id="IPR018247">
    <property type="entry name" value="EF_Hand_1_Ca_BS"/>
</dbReference>